<dbReference type="Pfam" id="PF10572">
    <property type="entry name" value="UPF0556"/>
    <property type="match status" value="1"/>
</dbReference>
<dbReference type="RefSeq" id="XP_021560813.1">
    <property type="nucleotide sequence ID" value="XM_021705138.1"/>
</dbReference>
<dbReference type="InterPro" id="IPR018887">
    <property type="entry name" value="MYDGF"/>
</dbReference>
<gene>
    <name evidence="3" type="primary">MYDGF</name>
</gene>
<dbReference type="PANTHER" id="PTHR31230">
    <property type="entry name" value="MYELOID-DERIVED GROWTH FACTOR MYDGF"/>
    <property type="match status" value="1"/>
</dbReference>
<feature type="compositionally biased region" description="Pro residues" evidence="1">
    <location>
        <begin position="87"/>
        <end position="96"/>
    </location>
</feature>
<sequence>MVIVHFPHSRRNLLHLLTGRAVGLVTGLGIAARMDSRTTHPRDSPRKSKPRPNMAAPGGRRRGASGHVAAPPPTWPLADAPRVPRRVPSPPQPCGPDPKMAAPSERRNGGDPSLWAVLLLAAVALRPAEAVSEPTTVAFDVRPGGVVHSFSQNVGPGDKYTCAFTYASQGGTNEKWQMSLGTSEDHQHFTCTIWRPQGKSYLYFTQFKAEVRGAEIEYGMAYSKAAFERESDVPLKSDEFEVTKTAVSHRPGAFKAELSKLVIVAKASRSEL</sequence>
<protein>
    <submittedName>
        <fullName evidence="3">Myeloid-derived growth factor</fullName>
    </submittedName>
</protein>
<dbReference type="STRING" id="29088.A0A2Y9IA55"/>
<proteinExistence type="predicted"/>
<dbReference type="GO" id="GO:0045766">
    <property type="term" value="P:positive regulation of angiogenesis"/>
    <property type="evidence" value="ECO:0007669"/>
    <property type="project" value="TreeGrafter"/>
</dbReference>
<name>A0A2Y9IA55_NEOSC</name>
<evidence type="ECO:0000256" key="1">
    <source>
        <dbReference type="SAM" id="MobiDB-lite"/>
    </source>
</evidence>
<reference evidence="3" key="1">
    <citation type="submission" date="2025-08" db="UniProtKB">
        <authorList>
            <consortium name="RefSeq"/>
        </authorList>
    </citation>
    <scope>IDENTIFICATION</scope>
    <source>
        <tissue evidence="3">Blood</tissue>
    </source>
</reference>
<keyword evidence="2" id="KW-1185">Reference proteome</keyword>
<dbReference type="GO" id="GO:0001938">
    <property type="term" value="P:positive regulation of endothelial cell proliferation"/>
    <property type="evidence" value="ECO:0007669"/>
    <property type="project" value="TreeGrafter"/>
</dbReference>
<accession>A0A2Y9IA55</accession>
<dbReference type="Proteomes" id="UP000248481">
    <property type="component" value="Chromosome 1"/>
</dbReference>
<dbReference type="InParanoid" id="A0A2Y9IA55"/>
<feature type="region of interest" description="Disordered" evidence="1">
    <location>
        <begin position="33"/>
        <end position="108"/>
    </location>
</feature>
<dbReference type="CTD" id="56005"/>
<dbReference type="AlphaFoldDB" id="A0A2Y9IA55"/>
<dbReference type="KEGG" id="nsu:110593769"/>
<dbReference type="GO" id="GO:0005615">
    <property type="term" value="C:extracellular space"/>
    <property type="evidence" value="ECO:0007669"/>
    <property type="project" value="TreeGrafter"/>
</dbReference>
<evidence type="ECO:0000313" key="3">
    <source>
        <dbReference type="RefSeq" id="XP_021560813.1"/>
    </source>
</evidence>
<organism evidence="2 3">
    <name type="scientific">Neomonachus schauinslandi</name>
    <name type="common">Hawaiian monk seal</name>
    <name type="synonym">Monachus schauinslandi</name>
    <dbReference type="NCBI Taxonomy" id="29088"/>
    <lineage>
        <taxon>Eukaryota</taxon>
        <taxon>Metazoa</taxon>
        <taxon>Chordata</taxon>
        <taxon>Craniata</taxon>
        <taxon>Vertebrata</taxon>
        <taxon>Euteleostomi</taxon>
        <taxon>Mammalia</taxon>
        <taxon>Eutheria</taxon>
        <taxon>Laurasiatheria</taxon>
        <taxon>Carnivora</taxon>
        <taxon>Caniformia</taxon>
        <taxon>Pinnipedia</taxon>
        <taxon>Phocidae</taxon>
        <taxon>Monachinae</taxon>
        <taxon>Monachini</taxon>
        <taxon>Neomonachus</taxon>
    </lineage>
</organism>
<evidence type="ECO:0000313" key="2">
    <source>
        <dbReference type="Proteomes" id="UP000248481"/>
    </source>
</evidence>
<feature type="compositionally biased region" description="Basic and acidic residues" evidence="1">
    <location>
        <begin position="34"/>
        <end position="46"/>
    </location>
</feature>
<dbReference type="GeneID" id="110593769"/>
<dbReference type="PANTHER" id="PTHR31230:SF1">
    <property type="entry name" value="MYELOID-DERIVED GROWTH FACTOR"/>
    <property type="match status" value="1"/>
</dbReference>